<dbReference type="PANTHER" id="PTHR42912">
    <property type="entry name" value="METHYLTRANSFERASE"/>
    <property type="match status" value="1"/>
</dbReference>
<dbReference type="GO" id="GO:0008168">
    <property type="term" value="F:methyltransferase activity"/>
    <property type="evidence" value="ECO:0007669"/>
    <property type="project" value="UniProtKB-KW"/>
</dbReference>
<dbReference type="InterPro" id="IPR041698">
    <property type="entry name" value="Methyltransf_25"/>
</dbReference>
<dbReference type="InterPro" id="IPR029063">
    <property type="entry name" value="SAM-dependent_MTases_sf"/>
</dbReference>
<dbReference type="CDD" id="cd02440">
    <property type="entry name" value="AdoMet_MTases"/>
    <property type="match status" value="1"/>
</dbReference>
<keyword evidence="3" id="KW-0489">Methyltransferase</keyword>
<dbReference type="InterPro" id="IPR050508">
    <property type="entry name" value="Methyltransf_Superfamily"/>
</dbReference>
<sequence length="298" mass="33291">MAVRKDTIFERFLSPVLQLFIDRDGLEQFYRSIDWETESDRFRNPTLVYPVYYSTQNFHGVEKGYLNPRAAVSYDPITQYVLLPNETLIRQAAIATVQGKPRRILDLGCGTGSTTLLLKQAFPEAEVIGLDFSPYMLVMADYKAQQAGLNIKFIHANAEQTGLLDGSFDLVTASLLFHETPPTVSRAILQEAARLLKPGGEVLILDGSQNTLRQTEWLTQIFEEPYMQAYATGSVDAWMGAAGFGAVQTQELWWIHQITWGIKPLPGHDPESARPHPNSVRIDDSAVPDTGFPAPAFE</sequence>
<proteinExistence type="predicted"/>
<feature type="region of interest" description="Disordered" evidence="1">
    <location>
        <begin position="266"/>
        <end position="298"/>
    </location>
</feature>
<accession>A0ABV0JC72</accession>
<gene>
    <name evidence="3" type="ORF">NC998_19945</name>
</gene>
<evidence type="ECO:0000256" key="1">
    <source>
        <dbReference type="SAM" id="MobiDB-lite"/>
    </source>
</evidence>
<organism evidence="3 4">
    <name type="scientific">Trichocoleus desertorum GB2-A4</name>
    <dbReference type="NCBI Taxonomy" id="2933944"/>
    <lineage>
        <taxon>Bacteria</taxon>
        <taxon>Bacillati</taxon>
        <taxon>Cyanobacteriota</taxon>
        <taxon>Cyanophyceae</taxon>
        <taxon>Leptolyngbyales</taxon>
        <taxon>Trichocoleusaceae</taxon>
        <taxon>Trichocoleus</taxon>
    </lineage>
</organism>
<feature type="domain" description="Methyltransferase" evidence="2">
    <location>
        <begin position="104"/>
        <end position="200"/>
    </location>
</feature>
<dbReference type="GO" id="GO:0032259">
    <property type="term" value="P:methylation"/>
    <property type="evidence" value="ECO:0007669"/>
    <property type="project" value="UniProtKB-KW"/>
</dbReference>
<evidence type="ECO:0000313" key="3">
    <source>
        <dbReference type="EMBL" id="MEP0819376.1"/>
    </source>
</evidence>
<dbReference type="Gene3D" id="3.40.50.150">
    <property type="entry name" value="Vaccinia Virus protein VP39"/>
    <property type="match status" value="1"/>
</dbReference>
<evidence type="ECO:0000313" key="4">
    <source>
        <dbReference type="Proteomes" id="UP001464891"/>
    </source>
</evidence>
<comment type="caution">
    <text evidence="3">The sequence shown here is derived from an EMBL/GenBank/DDBJ whole genome shotgun (WGS) entry which is preliminary data.</text>
</comment>
<evidence type="ECO:0000259" key="2">
    <source>
        <dbReference type="Pfam" id="PF13649"/>
    </source>
</evidence>
<dbReference type="PANTHER" id="PTHR42912:SF80">
    <property type="entry name" value="METHYLTRANSFERASE DOMAIN-CONTAINING PROTEIN"/>
    <property type="match status" value="1"/>
</dbReference>
<reference evidence="3 4" key="1">
    <citation type="submission" date="2022-04" db="EMBL/GenBank/DDBJ databases">
        <title>Positive selection, recombination, and allopatry shape intraspecific diversity of widespread and dominant cyanobacteria.</title>
        <authorList>
            <person name="Wei J."/>
            <person name="Shu W."/>
            <person name="Hu C."/>
        </authorList>
    </citation>
    <scope>NUCLEOTIDE SEQUENCE [LARGE SCALE GENOMIC DNA]</scope>
    <source>
        <strain evidence="3 4">GB2-A4</strain>
    </source>
</reference>
<keyword evidence="3" id="KW-0808">Transferase</keyword>
<dbReference type="Proteomes" id="UP001464891">
    <property type="component" value="Unassembled WGS sequence"/>
</dbReference>
<dbReference type="EMBL" id="JAMPKM010000014">
    <property type="protein sequence ID" value="MEP0819376.1"/>
    <property type="molecule type" value="Genomic_DNA"/>
</dbReference>
<name>A0ABV0JC72_9CYAN</name>
<keyword evidence="4" id="KW-1185">Reference proteome</keyword>
<dbReference type="RefSeq" id="WP_190440047.1">
    <property type="nucleotide sequence ID" value="NZ_JAMPKM010000014.1"/>
</dbReference>
<dbReference type="SUPFAM" id="SSF53335">
    <property type="entry name" value="S-adenosyl-L-methionine-dependent methyltransferases"/>
    <property type="match status" value="1"/>
</dbReference>
<protein>
    <submittedName>
        <fullName evidence="3">Methyltransferase domain-containing protein</fullName>
    </submittedName>
</protein>
<dbReference type="Pfam" id="PF13649">
    <property type="entry name" value="Methyltransf_25"/>
    <property type="match status" value="1"/>
</dbReference>